<name>A0A238V9H0_9ACTN</name>
<protein>
    <submittedName>
        <fullName evidence="2">Uncharacterized protein</fullName>
    </submittedName>
</protein>
<feature type="region of interest" description="Disordered" evidence="1">
    <location>
        <begin position="1"/>
        <end position="76"/>
    </location>
</feature>
<gene>
    <name evidence="2" type="ORF">SAMN06272737_102265</name>
</gene>
<evidence type="ECO:0000256" key="1">
    <source>
        <dbReference type="SAM" id="MobiDB-lite"/>
    </source>
</evidence>
<dbReference type="AlphaFoldDB" id="A0A238V9H0"/>
<dbReference type="OrthoDB" id="5192343at2"/>
<evidence type="ECO:0000313" key="3">
    <source>
        <dbReference type="Proteomes" id="UP000198403"/>
    </source>
</evidence>
<organism evidence="2 3">
    <name type="scientific">Blastococcus mobilis</name>
    <dbReference type="NCBI Taxonomy" id="1938746"/>
    <lineage>
        <taxon>Bacteria</taxon>
        <taxon>Bacillati</taxon>
        <taxon>Actinomycetota</taxon>
        <taxon>Actinomycetes</taxon>
        <taxon>Geodermatophilales</taxon>
        <taxon>Geodermatophilaceae</taxon>
        <taxon>Blastococcus</taxon>
    </lineage>
</organism>
<dbReference type="RefSeq" id="WP_141137403.1">
    <property type="nucleotide sequence ID" value="NZ_FZNO01000002.1"/>
</dbReference>
<proteinExistence type="predicted"/>
<dbReference type="EMBL" id="FZNO01000002">
    <property type="protein sequence ID" value="SNR31045.1"/>
    <property type="molecule type" value="Genomic_DNA"/>
</dbReference>
<dbReference type="Proteomes" id="UP000198403">
    <property type="component" value="Unassembled WGS sequence"/>
</dbReference>
<accession>A0A238V9H0</accession>
<keyword evidence="3" id="KW-1185">Reference proteome</keyword>
<reference evidence="2 3" key="1">
    <citation type="submission" date="2017-06" db="EMBL/GenBank/DDBJ databases">
        <authorList>
            <person name="Kim H.J."/>
            <person name="Triplett B.A."/>
        </authorList>
    </citation>
    <scope>NUCLEOTIDE SEQUENCE [LARGE SCALE GENOMIC DNA]</scope>
    <source>
        <strain evidence="2 3">DSM 44272</strain>
    </source>
</reference>
<evidence type="ECO:0000313" key="2">
    <source>
        <dbReference type="EMBL" id="SNR31045.1"/>
    </source>
</evidence>
<sequence length="76" mass="7670">MTETGRPYGGVNDPSKEEGVPGERPEKDQVTAAPEQSPRAAQGGMSDDVTHVPEGGAGEGPESRRPGAADATGPQG</sequence>
<feature type="compositionally biased region" description="Basic and acidic residues" evidence="1">
    <location>
        <begin position="14"/>
        <end position="29"/>
    </location>
</feature>